<gene>
    <name evidence="5" type="primary">eif1a</name>
    <name evidence="9" type="ORF">EYH02_06080</name>
</gene>
<dbReference type="HAMAP" id="MF_00216">
    <property type="entry name" value="aIF_1A"/>
    <property type="match status" value="1"/>
</dbReference>
<organism evidence="9 10">
    <name type="scientific">Ignisphaera aggregans</name>
    <dbReference type="NCBI Taxonomy" id="334771"/>
    <lineage>
        <taxon>Archaea</taxon>
        <taxon>Thermoproteota</taxon>
        <taxon>Thermoprotei</taxon>
        <taxon>Desulfurococcales</taxon>
        <taxon>Desulfurococcaceae</taxon>
        <taxon>Ignisphaera</taxon>
    </lineage>
</organism>
<feature type="domain" description="S1-like" evidence="8">
    <location>
        <begin position="11"/>
        <end position="85"/>
    </location>
</feature>
<evidence type="ECO:0000256" key="5">
    <source>
        <dbReference type="HAMAP-Rule" id="MF_00216"/>
    </source>
</evidence>
<dbReference type="GO" id="GO:0003723">
    <property type="term" value="F:RNA binding"/>
    <property type="evidence" value="ECO:0007669"/>
    <property type="project" value="InterPro"/>
</dbReference>
<comment type="caution">
    <text evidence="9">The sequence shown here is derived from an EMBL/GenBank/DDBJ whole genome shotgun (WGS) entry which is preliminary data.</text>
</comment>
<accession>A0A833DVL5</accession>
<protein>
    <recommendedName>
        <fullName evidence="5">Translation initiation factor 1A</fullName>
        <shortName evidence="5">aIF-1A</shortName>
    </recommendedName>
</protein>
<dbReference type="NCBIfam" id="TIGR00523">
    <property type="entry name" value="eIF-1A"/>
    <property type="match status" value="1"/>
</dbReference>
<dbReference type="Gene3D" id="2.40.50.140">
    <property type="entry name" value="Nucleic acid-binding proteins"/>
    <property type="match status" value="1"/>
</dbReference>
<evidence type="ECO:0000256" key="1">
    <source>
        <dbReference type="ARBA" id="ARBA00007392"/>
    </source>
</evidence>
<dbReference type="CDD" id="cd05793">
    <property type="entry name" value="S1_IF1A"/>
    <property type="match status" value="1"/>
</dbReference>
<dbReference type="GO" id="GO:0003743">
    <property type="term" value="F:translation initiation factor activity"/>
    <property type="evidence" value="ECO:0007669"/>
    <property type="project" value="UniProtKB-UniRule"/>
</dbReference>
<dbReference type="Proteomes" id="UP000605805">
    <property type="component" value="Unassembled WGS sequence"/>
</dbReference>
<dbReference type="PANTHER" id="PTHR21668">
    <property type="entry name" value="EIF-1A"/>
    <property type="match status" value="1"/>
</dbReference>
<dbReference type="PROSITE" id="PS50832">
    <property type="entry name" value="S1_IF1_TYPE"/>
    <property type="match status" value="1"/>
</dbReference>
<dbReference type="NCBIfam" id="NF003082">
    <property type="entry name" value="PRK04012.1-1"/>
    <property type="match status" value="1"/>
</dbReference>
<dbReference type="Pfam" id="PF01176">
    <property type="entry name" value="eIF-1a"/>
    <property type="match status" value="1"/>
</dbReference>
<evidence type="ECO:0000256" key="6">
    <source>
        <dbReference type="RuleBase" id="RU004364"/>
    </source>
</evidence>
<evidence type="ECO:0000256" key="2">
    <source>
        <dbReference type="ARBA" id="ARBA00022540"/>
    </source>
</evidence>
<evidence type="ECO:0000313" key="10">
    <source>
        <dbReference type="Proteomes" id="UP000605805"/>
    </source>
</evidence>
<dbReference type="AlphaFoldDB" id="A0A833DVL5"/>
<dbReference type="InterPro" id="IPR018104">
    <property type="entry name" value="TIF_eIF-1A_CS"/>
</dbReference>
<sequence length="109" mass="12420">MAKKKRAEEIPAKELVLPADNQVICVVEEVIGADHVRVRCLDGVSRVCRIPGKFRRRVWLSEGDIVLVTPWDFQPNRGDIAHKYDKDEVKKLLNMGVIPREFLEGLGIE</sequence>
<dbReference type="InterPro" id="IPR006196">
    <property type="entry name" value="RNA-binding_domain_S1_IF1"/>
</dbReference>
<dbReference type="SUPFAM" id="SSF50249">
    <property type="entry name" value="Nucleic acid-binding proteins"/>
    <property type="match status" value="1"/>
</dbReference>
<reference evidence="9" key="1">
    <citation type="journal article" date="2020" name="ISME J.">
        <title>Gammaproteobacteria mediating utilization of methyl-, sulfur- and petroleum organic compounds in deep ocean hydrothermal plumes.</title>
        <authorList>
            <person name="Zhou Z."/>
            <person name="Liu Y."/>
            <person name="Pan J."/>
            <person name="Cron B.R."/>
            <person name="Toner B.M."/>
            <person name="Anantharaman K."/>
            <person name="Breier J.A."/>
            <person name="Dick G.J."/>
            <person name="Li M."/>
        </authorList>
    </citation>
    <scope>NUCLEOTIDE SEQUENCE</scope>
    <source>
        <strain evidence="9">SZUA-1435</strain>
    </source>
</reference>
<dbReference type="NCBIfam" id="NF003084">
    <property type="entry name" value="PRK04012.1-3"/>
    <property type="match status" value="1"/>
</dbReference>
<evidence type="ECO:0000313" key="9">
    <source>
        <dbReference type="EMBL" id="HIP57610.1"/>
    </source>
</evidence>
<proteinExistence type="inferred from homology"/>
<keyword evidence="2 5" id="KW-0396">Initiation factor</keyword>
<dbReference type="EMBL" id="DQTV01000123">
    <property type="protein sequence ID" value="HIP57610.1"/>
    <property type="molecule type" value="Genomic_DNA"/>
</dbReference>
<comment type="function">
    <text evidence="4 5 7">Seems to be required for maximal rate of protein biosynthesis. Enhances ribosome dissociation into subunits and stabilizes the binding of the initiator Met-tRNA(I) to 40 S ribosomal subunits.</text>
</comment>
<dbReference type="InterPro" id="IPR012340">
    <property type="entry name" value="NA-bd_OB-fold"/>
</dbReference>
<evidence type="ECO:0000256" key="3">
    <source>
        <dbReference type="ARBA" id="ARBA00022917"/>
    </source>
</evidence>
<keyword evidence="3 5" id="KW-0648">Protein biosynthesis</keyword>
<dbReference type="InterPro" id="IPR001253">
    <property type="entry name" value="TIF_eIF-1A"/>
</dbReference>
<dbReference type="SMART" id="SM00652">
    <property type="entry name" value="eIF1a"/>
    <property type="match status" value="1"/>
</dbReference>
<evidence type="ECO:0000256" key="7">
    <source>
        <dbReference type="RuleBase" id="RU004365"/>
    </source>
</evidence>
<evidence type="ECO:0000256" key="4">
    <source>
        <dbReference type="ARBA" id="ARBA00025502"/>
    </source>
</evidence>
<comment type="similarity">
    <text evidence="1 5 6">Belongs to the eIF-1A family.</text>
</comment>
<name>A0A833DVL5_9CREN</name>
<evidence type="ECO:0000259" key="8">
    <source>
        <dbReference type="PROSITE" id="PS50832"/>
    </source>
</evidence>
<dbReference type="PROSITE" id="PS01262">
    <property type="entry name" value="IF1A"/>
    <property type="match status" value="1"/>
</dbReference>